<dbReference type="PROSITE" id="PS51841">
    <property type="entry name" value="LTD"/>
    <property type="match status" value="1"/>
</dbReference>
<evidence type="ECO:0000313" key="2">
    <source>
        <dbReference type="EMBL" id="MBO8482230.1"/>
    </source>
</evidence>
<dbReference type="InterPro" id="IPR001322">
    <property type="entry name" value="Lamin_tail_dom"/>
</dbReference>
<dbReference type="AlphaFoldDB" id="A0A9D9J250"/>
<reference evidence="2" key="1">
    <citation type="submission" date="2020-10" db="EMBL/GenBank/DDBJ databases">
        <authorList>
            <person name="Gilroy R."/>
        </authorList>
    </citation>
    <scope>NUCLEOTIDE SEQUENCE</scope>
    <source>
        <strain evidence="2">B3-2255</strain>
    </source>
</reference>
<feature type="domain" description="LTD" evidence="1">
    <location>
        <begin position="315"/>
        <end position="458"/>
    </location>
</feature>
<gene>
    <name evidence="2" type="ORF">IAC87_06775</name>
</gene>
<proteinExistence type="predicted"/>
<sequence length="943" mass="102458">DHAEGSAETGYTELYYNTANGLSDIRLVTDEYVNNNDERDAFYLTESKTITSAEALNFTLRRPSGQVNLVATDLTSLPADFDFSNITVKVGFTEVPAGFNALTGEITEERTVIDPVSFSVPVDFPTAGETPADEARASFDYIFANVGADNTLLNFTYEFQNNGTTISTGGYDNFPILQNYRTNLRGALFTDGVEITVNIDPIIIDPENPQPGELVEATIEEFLAAEVSTDTWYKLTGTITNIANSTYGNFTIKDETGSVYIYGMTEEKQDGNDKSFVNLGLQVNDIVTLATVRGEHNGEAQGGGSTTPAYYISHERPEQPEIPEGDPTALIISEYSEGASFNKFLEITNISDKDIDLSAYLLRIYTNGNESSTNQVQLSGTLAAGASKVYKNSKADATLPDGVEAEAINDDVINFNGNDPIAIICNEGIADILGTIGSDADFAKDVTLRRLSTVTAPTATYSPDEWETLGMDDLTGFGSHGGEAITELYSSITKVEGEYWGTANSENANYKVVFTDEAEGHTYTIDIYGKEWPNDGSSIGIQSATYTMSETQDEYNTFYSANSYYSNLTEGIEKKAFTSGTLNITYYYGSYHDISLEFVIDGVTHYVNYYGDIVLENKGPVTPPTGFENDITMLSNTIMGLFDYSNGYQGIRGDLYCFRIELNDFNGSGYNAYLDLVTKLDADGHIANGTYNAGENAEEFTLLIGEDRSYCNYTDLDWNQTNAQITGGTVTVSSSGIEMNVTVTGGSTVTASWSGSLPYTDITDNFRFPTAQSTVTGPVDASYSGDVNANGYGQSDCYRFNVGPTYGNQGPALYFDIVPQDLTFGSDISGTYTCSNTGEAGTFFAGAIYANGSDYDYWGTVYFDMVNAGNTGTYATINGGTLIIDVTDTGSNEWGDVLYTCNITLNGLDTNGEQINVSYTDIVITCLNQSTTAWYSRLGWFAR</sequence>
<comment type="caution">
    <text evidence="2">The sequence shown here is derived from an EMBL/GenBank/DDBJ whole genome shotgun (WGS) entry which is preliminary data.</text>
</comment>
<dbReference type="Pfam" id="PF20200">
    <property type="entry name" value="DUF6562"/>
    <property type="match status" value="1"/>
</dbReference>
<dbReference type="EMBL" id="JADILY010000144">
    <property type="protein sequence ID" value="MBO8482230.1"/>
    <property type="molecule type" value="Genomic_DNA"/>
</dbReference>
<feature type="non-terminal residue" evidence="2">
    <location>
        <position position="1"/>
    </location>
</feature>
<dbReference type="Pfam" id="PF00932">
    <property type="entry name" value="LTD"/>
    <property type="match status" value="1"/>
</dbReference>
<dbReference type="Proteomes" id="UP000823772">
    <property type="component" value="Unassembled WGS sequence"/>
</dbReference>
<reference evidence="2" key="2">
    <citation type="journal article" date="2021" name="PeerJ">
        <title>Extensive microbial diversity within the chicken gut microbiome revealed by metagenomics and culture.</title>
        <authorList>
            <person name="Gilroy R."/>
            <person name="Ravi A."/>
            <person name="Getino M."/>
            <person name="Pursley I."/>
            <person name="Horton D.L."/>
            <person name="Alikhan N.F."/>
            <person name="Baker D."/>
            <person name="Gharbi K."/>
            <person name="Hall N."/>
            <person name="Watson M."/>
            <person name="Adriaenssens E.M."/>
            <person name="Foster-Nyarko E."/>
            <person name="Jarju S."/>
            <person name="Secka A."/>
            <person name="Antonio M."/>
            <person name="Oren A."/>
            <person name="Chaudhuri R.R."/>
            <person name="La Ragione R."/>
            <person name="Hildebrand F."/>
            <person name="Pallen M.J."/>
        </authorList>
    </citation>
    <scope>NUCLEOTIDE SEQUENCE</scope>
    <source>
        <strain evidence="2">B3-2255</strain>
    </source>
</reference>
<evidence type="ECO:0000313" key="3">
    <source>
        <dbReference type="Proteomes" id="UP000823772"/>
    </source>
</evidence>
<organism evidence="2 3">
    <name type="scientific">Candidatus Merdivivens faecigallinarum</name>
    <dbReference type="NCBI Taxonomy" id="2840871"/>
    <lineage>
        <taxon>Bacteria</taxon>
        <taxon>Pseudomonadati</taxon>
        <taxon>Bacteroidota</taxon>
        <taxon>Bacteroidia</taxon>
        <taxon>Bacteroidales</taxon>
        <taxon>Muribaculaceae</taxon>
        <taxon>Muribaculaceae incertae sedis</taxon>
        <taxon>Candidatus Merdivivens</taxon>
    </lineage>
</organism>
<dbReference type="InterPro" id="IPR046692">
    <property type="entry name" value="DUF6562"/>
</dbReference>
<evidence type="ECO:0000259" key="1">
    <source>
        <dbReference type="PROSITE" id="PS51841"/>
    </source>
</evidence>
<accession>A0A9D9J250</accession>
<name>A0A9D9J250_9BACT</name>
<protein>
    <submittedName>
        <fullName evidence="2">Lamin tail domain-containing protein</fullName>
    </submittedName>
</protein>